<feature type="chain" id="PRO_5039116414" evidence="4">
    <location>
        <begin position="26"/>
        <end position="537"/>
    </location>
</feature>
<evidence type="ECO:0000259" key="5">
    <source>
        <dbReference type="Pfam" id="PF00496"/>
    </source>
</evidence>
<evidence type="ECO:0000313" key="7">
    <source>
        <dbReference type="Proteomes" id="UP000588112"/>
    </source>
</evidence>
<evidence type="ECO:0000313" key="6">
    <source>
        <dbReference type="EMBL" id="MBB5629770.1"/>
    </source>
</evidence>
<dbReference type="InterPro" id="IPR000914">
    <property type="entry name" value="SBP_5_dom"/>
</dbReference>
<protein>
    <submittedName>
        <fullName evidence="6">Peptide/nickel transport system substrate-binding protein</fullName>
    </submittedName>
</protein>
<feature type="domain" description="Solute-binding protein family 5" evidence="5">
    <location>
        <begin position="109"/>
        <end position="457"/>
    </location>
</feature>
<sequence length="537" mass="58141">MAHRYARRSRWLQAGVALITAGALAACSPAAAPSETKASRVDNTKNYKNGLVGVTDGGSPVKGGTLTFAATAETPVLDPAKNIYSATTGAIEMSAVFDVLMRWDSESGEIVPQLAKELKASGDYKTWTLTLRDGVKFSDGTPLDAGAVVWSIDRYLDRKGTESALWNLNVTSTEASGDSTVVFKLKKRWPGFDNLLTSGPGLIVAKASDKGTFTPIGAGPFVFERYAPQEELVLKANEAYWDGRPNLDRVRMVFLNDAQASRESLDAGSVDMTILRQPDHVDAALADGLPGYMNLLTLTSLPIINAAEGRPGHDARVHQAMQLAIDPKLIYQRVYKGAGTPTAEIFSTYSRWHTDAKPLGYDPAKAKRLVQEAKAAGFDGKIKYLHGQDPTSRAMGLTLKAALDAVGFTVELVGARTVQDIIGKVAVERDYDVATWGITLRESDPYSRMYAALHSKGTLTHGVHTGPEMDAIIEDLQGAETKEEQLKVMARFQEQWNKDVPALCFGPIPEYVTWAKRVHGVVDTATSVVLLGKAWVA</sequence>
<dbReference type="AlphaFoldDB" id="A0A7W9DTT6"/>
<dbReference type="GO" id="GO:1904680">
    <property type="term" value="F:peptide transmembrane transporter activity"/>
    <property type="evidence" value="ECO:0007669"/>
    <property type="project" value="TreeGrafter"/>
</dbReference>
<dbReference type="Pfam" id="PF00496">
    <property type="entry name" value="SBP_bac_5"/>
    <property type="match status" value="1"/>
</dbReference>
<dbReference type="SUPFAM" id="SSF53850">
    <property type="entry name" value="Periplasmic binding protein-like II"/>
    <property type="match status" value="1"/>
</dbReference>
<feature type="signal peptide" evidence="4">
    <location>
        <begin position="1"/>
        <end position="25"/>
    </location>
</feature>
<reference evidence="6 7" key="1">
    <citation type="submission" date="2020-08" db="EMBL/GenBank/DDBJ databases">
        <title>Sequencing the genomes of 1000 actinobacteria strains.</title>
        <authorList>
            <person name="Klenk H.-P."/>
        </authorList>
    </citation>
    <scope>NUCLEOTIDE SEQUENCE [LARGE SCALE GENOMIC DNA]</scope>
    <source>
        <strain evidence="6 7">DSM 45790</strain>
    </source>
</reference>
<dbReference type="Gene3D" id="3.40.190.10">
    <property type="entry name" value="Periplasmic binding protein-like II"/>
    <property type="match status" value="1"/>
</dbReference>
<dbReference type="GO" id="GO:0042597">
    <property type="term" value="C:periplasmic space"/>
    <property type="evidence" value="ECO:0007669"/>
    <property type="project" value="UniProtKB-ARBA"/>
</dbReference>
<dbReference type="InterPro" id="IPR030678">
    <property type="entry name" value="Peptide/Ni-bd"/>
</dbReference>
<dbReference type="InterPro" id="IPR023765">
    <property type="entry name" value="SBP_5_CS"/>
</dbReference>
<evidence type="ECO:0000256" key="3">
    <source>
        <dbReference type="ARBA" id="ARBA00022729"/>
    </source>
</evidence>
<evidence type="ECO:0000256" key="2">
    <source>
        <dbReference type="ARBA" id="ARBA00005695"/>
    </source>
</evidence>
<comment type="subcellular location">
    <subcellularLocation>
        <location evidence="1">Cell membrane</location>
        <topology evidence="1">Lipid-anchor</topology>
    </subcellularLocation>
</comment>
<dbReference type="PROSITE" id="PS51257">
    <property type="entry name" value="PROKAR_LIPOPROTEIN"/>
    <property type="match status" value="1"/>
</dbReference>
<dbReference type="InterPro" id="IPR039424">
    <property type="entry name" value="SBP_5"/>
</dbReference>
<gene>
    <name evidence="6" type="ORF">BJ981_005469</name>
</gene>
<accession>A0A7W9DTT6</accession>
<keyword evidence="3 4" id="KW-0732">Signal</keyword>
<dbReference type="CDD" id="cd00995">
    <property type="entry name" value="PBP2_NikA_DppA_OppA_like"/>
    <property type="match status" value="1"/>
</dbReference>
<dbReference type="Gene3D" id="3.10.105.10">
    <property type="entry name" value="Dipeptide-binding Protein, Domain 3"/>
    <property type="match status" value="1"/>
</dbReference>
<name>A0A7W9DTT6_9ACTN</name>
<dbReference type="PANTHER" id="PTHR30290">
    <property type="entry name" value="PERIPLASMIC BINDING COMPONENT OF ABC TRANSPORTER"/>
    <property type="match status" value="1"/>
</dbReference>
<evidence type="ECO:0000256" key="4">
    <source>
        <dbReference type="SAM" id="SignalP"/>
    </source>
</evidence>
<evidence type="ECO:0000256" key="1">
    <source>
        <dbReference type="ARBA" id="ARBA00004193"/>
    </source>
</evidence>
<dbReference type="RefSeq" id="WP_184615099.1">
    <property type="nucleotide sequence ID" value="NZ_BOOS01000031.1"/>
</dbReference>
<dbReference type="PROSITE" id="PS01040">
    <property type="entry name" value="SBP_BACTERIAL_5"/>
    <property type="match status" value="1"/>
</dbReference>
<keyword evidence="7" id="KW-1185">Reference proteome</keyword>
<dbReference type="Proteomes" id="UP000588112">
    <property type="component" value="Unassembled WGS sequence"/>
</dbReference>
<comment type="caution">
    <text evidence="6">The sequence shown here is derived from an EMBL/GenBank/DDBJ whole genome shotgun (WGS) entry which is preliminary data.</text>
</comment>
<dbReference type="PIRSF" id="PIRSF002741">
    <property type="entry name" value="MppA"/>
    <property type="match status" value="1"/>
</dbReference>
<dbReference type="EMBL" id="JACHBR010000001">
    <property type="protein sequence ID" value="MBB5629770.1"/>
    <property type="molecule type" value="Genomic_DNA"/>
</dbReference>
<comment type="similarity">
    <text evidence="2">Belongs to the bacterial solute-binding protein 5 family.</text>
</comment>
<dbReference type="GO" id="GO:0043190">
    <property type="term" value="C:ATP-binding cassette (ABC) transporter complex"/>
    <property type="evidence" value="ECO:0007669"/>
    <property type="project" value="InterPro"/>
</dbReference>
<dbReference type="PANTHER" id="PTHR30290:SF38">
    <property type="entry name" value="D,D-DIPEPTIDE-BINDING PERIPLASMIC PROTEIN DDPA-RELATED"/>
    <property type="match status" value="1"/>
</dbReference>
<organism evidence="6 7">
    <name type="scientific">Sphaerisporangium krabiense</name>
    <dbReference type="NCBI Taxonomy" id="763782"/>
    <lineage>
        <taxon>Bacteria</taxon>
        <taxon>Bacillati</taxon>
        <taxon>Actinomycetota</taxon>
        <taxon>Actinomycetes</taxon>
        <taxon>Streptosporangiales</taxon>
        <taxon>Streptosporangiaceae</taxon>
        <taxon>Sphaerisporangium</taxon>
    </lineage>
</organism>
<proteinExistence type="inferred from homology"/>
<dbReference type="GO" id="GO:0015833">
    <property type="term" value="P:peptide transport"/>
    <property type="evidence" value="ECO:0007669"/>
    <property type="project" value="TreeGrafter"/>
</dbReference>